<proteinExistence type="predicted"/>
<dbReference type="GO" id="GO:0003677">
    <property type="term" value="F:DNA binding"/>
    <property type="evidence" value="ECO:0007669"/>
    <property type="project" value="UniProtKB-UniRule"/>
</dbReference>
<evidence type="ECO:0000313" key="5">
    <source>
        <dbReference type="EMBL" id="ASK63931.1"/>
    </source>
</evidence>
<evidence type="ECO:0000259" key="4">
    <source>
        <dbReference type="PROSITE" id="PS50977"/>
    </source>
</evidence>
<dbReference type="Gene3D" id="1.10.357.10">
    <property type="entry name" value="Tetracycline Repressor, domain 2"/>
    <property type="match status" value="1"/>
</dbReference>
<sequence length="199" mass="23231">MTKNKIILATINNFSTHGYHGATMSKIAKEVDIKPASLYYFFESKEDLFKQAIQVILDNHFSSMKTSFFNHKKENITNLFSELFRSIVYHHTSNIVETKAYVTMVSSPIPNIKKEVSEYLVQYNEWLLKNLTGVIKGQYTNLDEHTIRKIIDYFIFIGNGLFWGIVIYDQEGIHKNLTQAIYSMEQYITETLRSENYAK</sequence>
<dbReference type="InterPro" id="IPR009057">
    <property type="entry name" value="Homeodomain-like_sf"/>
</dbReference>
<evidence type="ECO:0000313" key="6">
    <source>
        <dbReference type="Proteomes" id="UP000198312"/>
    </source>
</evidence>
<name>A0A220U7U3_9BACI</name>
<keyword evidence="6" id="KW-1185">Reference proteome</keyword>
<reference evidence="5 6" key="1">
    <citation type="submission" date="2017-07" db="EMBL/GenBank/DDBJ databases">
        <title>Virgibacillus sp. LM2416.</title>
        <authorList>
            <person name="Tak E.J."/>
            <person name="Bae J.-W."/>
        </authorList>
    </citation>
    <scope>NUCLEOTIDE SEQUENCE [LARGE SCALE GENOMIC DNA]</scope>
    <source>
        <strain evidence="5 6">LM2416</strain>
    </source>
</reference>
<dbReference type="AlphaFoldDB" id="A0A220U7U3"/>
<evidence type="ECO:0000256" key="1">
    <source>
        <dbReference type="ARBA" id="ARBA00022491"/>
    </source>
</evidence>
<gene>
    <name evidence="5" type="ORF">CFK37_18095</name>
</gene>
<evidence type="ECO:0000256" key="2">
    <source>
        <dbReference type="ARBA" id="ARBA00023125"/>
    </source>
</evidence>
<dbReference type="PANTHER" id="PTHR43479">
    <property type="entry name" value="ACREF/ENVCD OPERON REPRESSOR-RELATED"/>
    <property type="match status" value="1"/>
</dbReference>
<dbReference type="EMBL" id="CP022315">
    <property type="protein sequence ID" value="ASK63931.1"/>
    <property type="molecule type" value="Genomic_DNA"/>
</dbReference>
<keyword evidence="1" id="KW-0678">Repressor</keyword>
<dbReference type="KEGG" id="vil:CFK37_18095"/>
<organism evidence="5 6">
    <name type="scientific">Virgibacillus phasianinus</name>
    <dbReference type="NCBI Taxonomy" id="2017483"/>
    <lineage>
        <taxon>Bacteria</taxon>
        <taxon>Bacillati</taxon>
        <taxon>Bacillota</taxon>
        <taxon>Bacilli</taxon>
        <taxon>Bacillales</taxon>
        <taxon>Bacillaceae</taxon>
        <taxon>Virgibacillus</taxon>
    </lineage>
</organism>
<accession>A0A220U7U3</accession>
<dbReference type="PROSITE" id="PS50977">
    <property type="entry name" value="HTH_TETR_2"/>
    <property type="match status" value="1"/>
</dbReference>
<dbReference type="RefSeq" id="WP_089063189.1">
    <property type="nucleotide sequence ID" value="NZ_CP022315.1"/>
</dbReference>
<feature type="DNA-binding region" description="H-T-H motif" evidence="3">
    <location>
        <begin position="23"/>
        <end position="42"/>
    </location>
</feature>
<protein>
    <recommendedName>
        <fullName evidence="4">HTH tetR-type domain-containing protein</fullName>
    </recommendedName>
</protein>
<feature type="domain" description="HTH tetR-type" evidence="4">
    <location>
        <begin position="1"/>
        <end position="60"/>
    </location>
</feature>
<dbReference type="InterPro" id="IPR001647">
    <property type="entry name" value="HTH_TetR"/>
</dbReference>
<dbReference type="Proteomes" id="UP000198312">
    <property type="component" value="Chromosome"/>
</dbReference>
<dbReference type="PRINTS" id="PR00455">
    <property type="entry name" value="HTHTETR"/>
</dbReference>
<evidence type="ECO:0000256" key="3">
    <source>
        <dbReference type="PROSITE-ProRule" id="PRU00335"/>
    </source>
</evidence>
<dbReference type="OrthoDB" id="509229at2"/>
<keyword evidence="2 3" id="KW-0238">DNA-binding</keyword>
<dbReference type="InterPro" id="IPR050624">
    <property type="entry name" value="HTH-type_Tx_Regulator"/>
</dbReference>
<dbReference type="Gene3D" id="1.10.10.60">
    <property type="entry name" value="Homeodomain-like"/>
    <property type="match status" value="1"/>
</dbReference>
<dbReference type="SUPFAM" id="SSF46689">
    <property type="entry name" value="Homeodomain-like"/>
    <property type="match status" value="1"/>
</dbReference>
<dbReference type="Pfam" id="PF00440">
    <property type="entry name" value="TetR_N"/>
    <property type="match status" value="1"/>
</dbReference>
<dbReference type="PANTHER" id="PTHR43479:SF11">
    <property type="entry name" value="ACREF_ENVCD OPERON REPRESSOR-RELATED"/>
    <property type="match status" value="1"/>
</dbReference>